<dbReference type="SUPFAM" id="SSF54556">
    <property type="entry name" value="Chitinase insertion domain"/>
    <property type="match status" value="1"/>
</dbReference>
<dbReference type="InterPro" id="IPR036861">
    <property type="entry name" value="Endochitinase-like_sf"/>
</dbReference>
<evidence type="ECO:0000256" key="9">
    <source>
        <dbReference type="ARBA" id="ARBA00023277"/>
    </source>
</evidence>
<evidence type="ECO:0000256" key="12">
    <source>
        <dbReference type="PROSITE-ProRule" id="PRU00261"/>
    </source>
</evidence>
<organism evidence="18 19">
    <name type="scientific">Fusarium austroamericanum</name>
    <dbReference type="NCBI Taxonomy" id="282268"/>
    <lineage>
        <taxon>Eukaryota</taxon>
        <taxon>Fungi</taxon>
        <taxon>Dikarya</taxon>
        <taxon>Ascomycota</taxon>
        <taxon>Pezizomycotina</taxon>
        <taxon>Sordariomycetes</taxon>
        <taxon>Hypocreomycetidae</taxon>
        <taxon>Hypocreales</taxon>
        <taxon>Nectriaceae</taxon>
        <taxon>Fusarium</taxon>
    </lineage>
</organism>
<gene>
    <name evidence="18" type="ORF">FAUST_6240</name>
</gene>
<keyword evidence="11" id="KW-0624">Polysaccharide degradation</keyword>
<evidence type="ECO:0000256" key="2">
    <source>
        <dbReference type="ARBA" id="ARBA00004613"/>
    </source>
</evidence>
<dbReference type="PANTHER" id="PTHR11177">
    <property type="entry name" value="CHITINASE"/>
    <property type="match status" value="1"/>
</dbReference>
<dbReference type="InterPro" id="IPR050314">
    <property type="entry name" value="Glycosyl_Hydrlase_18"/>
</dbReference>
<evidence type="ECO:0000256" key="10">
    <source>
        <dbReference type="ARBA" id="ARBA00023295"/>
    </source>
</evidence>
<comment type="subcellular location">
    <subcellularLocation>
        <location evidence="2">Secreted</location>
    </subcellularLocation>
</comment>
<comment type="similarity">
    <text evidence="3">Belongs to the glycosyl hydrolase 18 family. Chitinase class V subfamily.</text>
</comment>
<dbReference type="InterPro" id="IPR029070">
    <property type="entry name" value="Chitinase_insertion_sf"/>
</dbReference>
<dbReference type="SUPFAM" id="SSF51445">
    <property type="entry name" value="(Trans)glycosidases"/>
    <property type="match status" value="1"/>
</dbReference>
<dbReference type="PROSITE" id="PS01095">
    <property type="entry name" value="GH18_1"/>
    <property type="match status" value="1"/>
</dbReference>
<dbReference type="PROSITE" id="PS50941">
    <property type="entry name" value="CHIT_BIND_I_2"/>
    <property type="match status" value="1"/>
</dbReference>
<dbReference type="SMART" id="SM00270">
    <property type="entry name" value="ChtBD1"/>
    <property type="match status" value="2"/>
</dbReference>
<dbReference type="SMART" id="SM00636">
    <property type="entry name" value="Glyco_18"/>
    <property type="match status" value="1"/>
</dbReference>
<evidence type="ECO:0000256" key="15">
    <source>
        <dbReference type="SAM" id="SignalP"/>
    </source>
</evidence>
<dbReference type="InterPro" id="IPR017853">
    <property type="entry name" value="GH"/>
</dbReference>
<name>A0AAN5Z8Q1_FUSAU</name>
<keyword evidence="10 13" id="KW-0326">Glycosidase</keyword>
<dbReference type="GO" id="GO:0005576">
    <property type="term" value="C:extracellular region"/>
    <property type="evidence" value="ECO:0007669"/>
    <property type="project" value="UniProtKB-SubCell"/>
</dbReference>
<dbReference type="PROSITE" id="PS51910">
    <property type="entry name" value="GH18_2"/>
    <property type="match status" value="1"/>
</dbReference>
<dbReference type="PANTHER" id="PTHR11177:SF333">
    <property type="entry name" value="CHITINASE"/>
    <property type="match status" value="1"/>
</dbReference>
<keyword evidence="5" id="KW-0964">Secreted</keyword>
<dbReference type="Proteomes" id="UP000537989">
    <property type="component" value="Unassembled WGS sequence"/>
</dbReference>
<evidence type="ECO:0000256" key="8">
    <source>
        <dbReference type="ARBA" id="ARBA00023024"/>
    </source>
</evidence>
<sequence length="1241" mass="139122">MLFRIYFLCLLLAQFVSAQTTCSKTSPCAQGCCNKFGNCGFGPDYCGTNCISDCSRKSECNPGFGAKWAKSDKCPLNVCCSKHGYCGTTTDFCGNKRVHRKTCPKDNGTPRVVGYFEGWARDRPCNVFWPEQIPDGLYTHINFAFATIDPTTFKVGPSSETDIGLIRRLMTLKKRDPKLKVYVAIGGWSFNDPGPTYHTFSDLAASVPRQKAFANSLLSFMDTYGFDGVDLDWEYPVDSDRGGRAVDFANFPKWMERLKSTLDSSKKGLTITIPASYWYLQHFDIKSLAKSIEFFNVMSYDLHGVWDQDKKWTGSFLNAHTNVTEIDLALDLLWRNDIDPGQVVMGMGFYGRVFTATSKSCMEPGCTFSSGGKKGDCSRETGILLNSEIDTIIEKLKITPQLFRKEAVKVATWGDQWVAYDDEETFKLKSAFAQSRCLGGLMIWAISHDTKDAKYNKILGNVALRSIDTTKEDVNVVVDISNDQCKWTNCKQTCPKGWVAMPRSDPDARKGELMLDETGCYGGVHTFCCPSSAILPTCGWYGHHNGNCDSTCPENTIEIGSLNKDCKNKQKYQAGCCTYNSKSMQLYNTCEWGKYPNCDDQTGCSKPLELIASSYSGSGSSKCDWLVNKMGEEYGISQRKYCCDTSDKEAKFENCKTYSHLGPQPTGEPEGYCRSGCPDGKVRVAMDEQPIECDAGRISTCCDATSVTKSPRENPKIHEFEDAMKEFMKDPICSNPGPISSKRSLSIGDFDTLSTLDTSGNASETHALLARAKDNGSIKAAELLFMIIAKAGTDKLLTRLNKIWNDAVCKIFPNLCQPGLADVIVTTDHYKREGPKATAHDVICHMNNWDARIEWYNGKGDGSNLLNCSSDECVVSKDGVCVYSDADPDEETSSSGQVSKSLSRRSHEHHHAHLHQHSKRAGRSSRVFVLPNGVTVSFTRMAYDDDSTTGAQDPIRDNALLHVDRDDCSNTQIRRVRAQPPDLSNPNRGRTTWENEHLVDPSRLDAFLRDAARGELPSGTVSRFGEVTVSFFRAAQTMPLGPNVPPLRGGADHQHLWDRLSECFGSRENRGNFVFLIAEINWVKGKLMQFQDPIRRDRWKKLCQDFNNAESVQKLLGRMRNSISNAHYLNRRVAPDVNTRLTNIVNDVETQLRHAQNLWNANHPNDQTRIADFWREWAIDQFDHLVTHTQRWAGDLIVEMRRWWGVSTHDRAADVLEVLNTLEAELRTIQIDTTRFRQPPP</sequence>
<dbReference type="EC" id="3.2.1.14" evidence="4"/>
<comment type="catalytic activity">
    <reaction evidence="1">
        <text>Random endo-hydrolysis of N-acetyl-beta-D-glucosaminide (1-&gt;4)-beta-linkages in chitin and chitodextrins.</text>
        <dbReference type="EC" id="3.2.1.14"/>
    </reaction>
</comment>
<dbReference type="Gene3D" id="3.30.60.10">
    <property type="entry name" value="Endochitinase-like"/>
    <property type="match status" value="1"/>
</dbReference>
<evidence type="ECO:0000256" key="14">
    <source>
        <dbReference type="SAM" id="MobiDB-lite"/>
    </source>
</evidence>
<dbReference type="InterPro" id="IPR001002">
    <property type="entry name" value="Chitin-bd_1"/>
</dbReference>
<evidence type="ECO:0000313" key="18">
    <source>
        <dbReference type="EMBL" id="KAF5237100.1"/>
    </source>
</evidence>
<dbReference type="Pfam" id="PF00704">
    <property type="entry name" value="Glyco_hydro_18"/>
    <property type="match status" value="1"/>
</dbReference>
<keyword evidence="8" id="KW-0146">Chitin degradation</keyword>
<dbReference type="GO" id="GO:0006032">
    <property type="term" value="P:chitin catabolic process"/>
    <property type="evidence" value="ECO:0007669"/>
    <property type="project" value="UniProtKB-KW"/>
</dbReference>
<dbReference type="GO" id="GO:0008843">
    <property type="term" value="F:endochitinase activity"/>
    <property type="evidence" value="ECO:0007669"/>
    <property type="project" value="UniProtKB-EC"/>
</dbReference>
<feature type="domain" description="GH18" evidence="17">
    <location>
        <begin position="110"/>
        <end position="462"/>
    </location>
</feature>
<dbReference type="GO" id="GO:0008061">
    <property type="term" value="F:chitin binding"/>
    <property type="evidence" value="ECO:0007669"/>
    <property type="project" value="UniProtKB-UniRule"/>
</dbReference>
<dbReference type="Pfam" id="PF00187">
    <property type="entry name" value="Chitin_bind_1"/>
    <property type="match status" value="1"/>
</dbReference>
<evidence type="ECO:0000256" key="11">
    <source>
        <dbReference type="ARBA" id="ARBA00023326"/>
    </source>
</evidence>
<comment type="caution">
    <text evidence="12">Lacks conserved residue(s) required for the propagation of feature annotation.</text>
</comment>
<dbReference type="EMBL" id="JAAMOD010000164">
    <property type="protein sequence ID" value="KAF5237100.1"/>
    <property type="molecule type" value="Genomic_DNA"/>
</dbReference>
<keyword evidence="15" id="KW-0732">Signal</keyword>
<feature type="domain" description="Chitin-binding type-1" evidence="16">
    <location>
        <begin position="57"/>
        <end position="105"/>
    </location>
</feature>
<keyword evidence="6 12" id="KW-0147">Chitin-binding</keyword>
<evidence type="ECO:0000256" key="3">
    <source>
        <dbReference type="ARBA" id="ARBA00008682"/>
    </source>
</evidence>
<reference evidence="18 19" key="1">
    <citation type="submission" date="2020-02" db="EMBL/GenBank/DDBJ databases">
        <title>Identification and distribution of gene clusters putatively required for synthesis of sphingolipid metabolism inhibitors in phylogenetically diverse species of the filamentous fungus Fusarium.</title>
        <authorList>
            <person name="Kim H.-S."/>
            <person name="Busman M."/>
            <person name="Brown D.W."/>
            <person name="Divon H."/>
            <person name="Uhlig S."/>
            <person name="Proctor R.H."/>
        </authorList>
    </citation>
    <scope>NUCLEOTIDE SEQUENCE [LARGE SCALE GENOMIC DNA]</scope>
    <source>
        <strain evidence="18 19">NRRL 2903</strain>
    </source>
</reference>
<proteinExistence type="inferred from homology"/>
<keyword evidence="9" id="KW-0119">Carbohydrate metabolism</keyword>
<feature type="disulfide bond" evidence="12">
    <location>
        <begin position="74"/>
        <end position="86"/>
    </location>
</feature>
<dbReference type="Gene3D" id="3.10.50.10">
    <property type="match status" value="1"/>
</dbReference>
<keyword evidence="19" id="KW-1185">Reference proteome</keyword>
<dbReference type="AlphaFoldDB" id="A0AAN5Z8Q1"/>
<feature type="region of interest" description="Disordered" evidence="14">
    <location>
        <begin position="886"/>
        <end position="926"/>
    </location>
</feature>
<feature type="chain" id="PRO_5042946499" description="chitinase" evidence="15">
    <location>
        <begin position="19"/>
        <end position="1241"/>
    </location>
</feature>
<dbReference type="CDD" id="cd00035">
    <property type="entry name" value="ChtBD1"/>
    <property type="match status" value="1"/>
</dbReference>
<evidence type="ECO:0000256" key="5">
    <source>
        <dbReference type="ARBA" id="ARBA00022525"/>
    </source>
</evidence>
<dbReference type="GO" id="GO:0000272">
    <property type="term" value="P:polysaccharide catabolic process"/>
    <property type="evidence" value="ECO:0007669"/>
    <property type="project" value="UniProtKB-KW"/>
</dbReference>
<dbReference type="PROSITE" id="PS00026">
    <property type="entry name" value="CHIT_BIND_I_1"/>
    <property type="match status" value="1"/>
</dbReference>
<evidence type="ECO:0000259" key="16">
    <source>
        <dbReference type="PROSITE" id="PS50941"/>
    </source>
</evidence>
<dbReference type="Gene3D" id="3.20.20.80">
    <property type="entry name" value="Glycosidases"/>
    <property type="match status" value="1"/>
</dbReference>
<dbReference type="InterPro" id="IPR018371">
    <property type="entry name" value="Chitin-binding_1_CS"/>
</dbReference>
<evidence type="ECO:0000256" key="1">
    <source>
        <dbReference type="ARBA" id="ARBA00000822"/>
    </source>
</evidence>
<protein>
    <recommendedName>
        <fullName evidence="4">chitinase</fullName>
        <ecNumber evidence="4">3.2.1.14</ecNumber>
    </recommendedName>
</protein>
<comment type="caution">
    <text evidence="18">The sequence shown here is derived from an EMBL/GenBank/DDBJ whole genome shotgun (WGS) entry which is preliminary data.</text>
</comment>
<dbReference type="CDD" id="cd06922">
    <property type="entry name" value="ChtBD1_GH18_1"/>
    <property type="match status" value="1"/>
</dbReference>
<feature type="disulfide bond" evidence="12">
    <location>
        <begin position="79"/>
        <end position="93"/>
    </location>
</feature>
<feature type="signal peptide" evidence="15">
    <location>
        <begin position="1"/>
        <end position="18"/>
    </location>
</feature>
<evidence type="ECO:0000256" key="4">
    <source>
        <dbReference type="ARBA" id="ARBA00012729"/>
    </source>
</evidence>
<dbReference type="InterPro" id="IPR001223">
    <property type="entry name" value="Glyco_hydro18_cat"/>
</dbReference>
<keyword evidence="12" id="KW-1015">Disulfide bond</keyword>
<evidence type="ECO:0000259" key="17">
    <source>
        <dbReference type="PROSITE" id="PS51910"/>
    </source>
</evidence>
<dbReference type="InterPro" id="IPR011583">
    <property type="entry name" value="Chitinase_II/V-like_cat"/>
</dbReference>
<dbReference type="InterPro" id="IPR001579">
    <property type="entry name" value="Glyco_hydro_18_chit_AS"/>
</dbReference>
<evidence type="ECO:0000256" key="7">
    <source>
        <dbReference type="ARBA" id="ARBA00022801"/>
    </source>
</evidence>
<evidence type="ECO:0000256" key="6">
    <source>
        <dbReference type="ARBA" id="ARBA00022669"/>
    </source>
</evidence>
<dbReference type="SUPFAM" id="SSF57016">
    <property type="entry name" value="Plant lectins/antimicrobial peptides"/>
    <property type="match status" value="1"/>
</dbReference>
<evidence type="ECO:0000256" key="13">
    <source>
        <dbReference type="RuleBase" id="RU000489"/>
    </source>
</evidence>
<feature type="compositionally biased region" description="Basic residues" evidence="14">
    <location>
        <begin position="902"/>
        <end position="923"/>
    </location>
</feature>
<evidence type="ECO:0000313" key="19">
    <source>
        <dbReference type="Proteomes" id="UP000537989"/>
    </source>
</evidence>
<keyword evidence="7 13" id="KW-0378">Hydrolase</keyword>
<accession>A0AAN5Z8Q1</accession>